<evidence type="ECO:0000259" key="3">
    <source>
        <dbReference type="PROSITE" id="PS50801"/>
    </source>
</evidence>
<dbReference type="InterPro" id="IPR003658">
    <property type="entry name" value="Anti-sigma_ant"/>
</dbReference>
<proteinExistence type="inferred from homology"/>
<evidence type="ECO:0000256" key="2">
    <source>
        <dbReference type="RuleBase" id="RU003749"/>
    </source>
</evidence>
<dbReference type="Proteomes" id="UP001155587">
    <property type="component" value="Unassembled WGS sequence"/>
</dbReference>
<dbReference type="Gene3D" id="3.30.750.24">
    <property type="entry name" value="STAS domain"/>
    <property type="match status" value="1"/>
</dbReference>
<dbReference type="PROSITE" id="PS50801">
    <property type="entry name" value="STAS"/>
    <property type="match status" value="1"/>
</dbReference>
<reference evidence="4" key="1">
    <citation type="submission" date="2022-02" db="EMBL/GenBank/DDBJ databases">
        <title>Vibrio sp. nov, a new bacterium isolated from seawater.</title>
        <authorList>
            <person name="Yuan Y."/>
        </authorList>
    </citation>
    <scope>NUCLEOTIDE SEQUENCE</scope>
    <source>
        <strain evidence="4">ZSDZ65</strain>
    </source>
</reference>
<organism evidence="4 5">
    <name type="scientific">Vibrio qingdaonensis</name>
    <dbReference type="NCBI Taxonomy" id="2829491"/>
    <lineage>
        <taxon>Bacteria</taxon>
        <taxon>Pseudomonadati</taxon>
        <taxon>Pseudomonadota</taxon>
        <taxon>Gammaproteobacteria</taxon>
        <taxon>Vibrionales</taxon>
        <taxon>Vibrionaceae</taxon>
        <taxon>Vibrio</taxon>
    </lineage>
</organism>
<protein>
    <recommendedName>
        <fullName evidence="2">Anti-sigma factor antagonist</fullName>
    </recommendedName>
</protein>
<dbReference type="PANTHER" id="PTHR33495:SF2">
    <property type="entry name" value="ANTI-SIGMA FACTOR ANTAGONIST TM_1081-RELATED"/>
    <property type="match status" value="1"/>
</dbReference>
<evidence type="ECO:0000256" key="1">
    <source>
        <dbReference type="ARBA" id="ARBA00009013"/>
    </source>
</evidence>
<dbReference type="NCBIfam" id="TIGR00377">
    <property type="entry name" value="ant_ant_sig"/>
    <property type="match status" value="1"/>
</dbReference>
<comment type="similarity">
    <text evidence="1 2">Belongs to the anti-sigma-factor antagonist family.</text>
</comment>
<dbReference type="EMBL" id="JAKRRY010000001">
    <property type="protein sequence ID" value="MCW8344759.1"/>
    <property type="molecule type" value="Genomic_DNA"/>
</dbReference>
<dbReference type="CDD" id="cd07043">
    <property type="entry name" value="STAS_anti-anti-sigma_factors"/>
    <property type="match status" value="1"/>
</dbReference>
<dbReference type="GO" id="GO:0043856">
    <property type="term" value="F:anti-sigma factor antagonist activity"/>
    <property type="evidence" value="ECO:0007669"/>
    <property type="project" value="InterPro"/>
</dbReference>
<accession>A0A9X3CJV8</accession>
<name>A0A9X3CJV8_9VIBR</name>
<dbReference type="AlphaFoldDB" id="A0A9X3CJV8"/>
<sequence length="110" mass="12452">MKYDISSSELFTVIQVQEARFDAKLATSFRQTIEEVKSELKPNILLDISQVTFMDSSGLGAVMAVYKLLRDKQIAVVGAKQPVRELFKLTRMDRLIKTYDTVEDAMTTSV</sequence>
<gene>
    <name evidence="4" type="ORF">MD535_01795</name>
</gene>
<dbReference type="InterPro" id="IPR036513">
    <property type="entry name" value="STAS_dom_sf"/>
</dbReference>
<dbReference type="RefSeq" id="WP_265673200.1">
    <property type="nucleotide sequence ID" value="NZ_JAKRRY010000001.1"/>
</dbReference>
<evidence type="ECO:0000313" key="5">
    <source>
        <dbReference type="Proteomes" id="UP001155587"/>
    </source>
</evidence>
<dbReference type="InterPro" id="IPR002645">
    <property type="entry name" value="STAS_dom"/>
</dbReference>
<feature type="domain" description="STAS" evidence="3">
    <location>
        <begin position="26"/>
        <end position="109"/>
    </location>
</feature>
<evidence type="ECO:0000313" key="4">
    <source>
        <dbReference type="EMBL" id="MCW8344759.1"/>
    </source>
</evidence>
<dbReference type="PANTHER" id="PTHR33495">
    <property type="entry name" value="ANTI-SIGMA FACTOR ANTAGONIST TM_1081-RELATED-RELATED"/>
    <property type="match status" value="1"/>
</dbReference>
<keyword evidence="5" id="KW-1185">Reference proteome</keyword>
<comment type="caution">
    <text evidence="4">The sequence shown here is derived from an EMBL/GenBank/DDBJ whole genome shotgun (WGS) entry which is preliminary data.</text>
</comment>
<dbReference type="Pfam" id="PF01740">
    <property type="entry name" value="STAS"/>
    <property type="match status" value="1"/>
</dbReference>
<dbReference type="SUPFAM" id="SSF52091">
    <property type="entry name" value="SpoIIaa-like"/>
    <property type="match status" value="1"/>
</dbReference>